<accession>A0A8J2RCE7</accession>
<dbReference type="InterPro" id="IPR000832">
    <property type="entry name" value="GPCR_2_secretin-like"/>
</dbReference>
<dbReference type="Gene3D" id="1.20.1070.10">
    <property type="entry name" value="Rhodopsin 7-helix transmembrane proteins"/>
    <property type="match status" value="1"/>
</dbReference>
<evidence type="ECO:0000256" key="9">
    <source>
        <dbReference type="ARBA" id="ARBA00023157"/>
    </source>
</evidence>
<dbReference type="InterPro" id="IPR036445">
    <property type="entry name" value="GPCR_2_extracell_dom_sf"/>
</dbReference>
<dbReference type="CDD" id="cd15260">
    <property type="entry name" value="7tmB1_NPR_B4_insect-like"/>
    <property type="match status" value="1"/>
</dbReference>
<evidence type="ECO:0000256" key="13">
    <source>
        <dbReference type="SAM" id="Phobius"/>
    </source>
</evidence>
<dbReference type="SUPFAM" id="SSF111418">
    <property type="entry name" value="Hormone receptor domain"/>
    <property type="match status" value="1"/>
</dbReference>
<keyword evidence="6 13" id="KW-1133">Transmembrane helix</keyword>
<keyword evidence="11" id="KW-0325">Glycoprotein</keyword>
<dbReference type="Pfam" id="PF00002">
    <property type="entry name" value="7tm_2"/>
    <property type="match status" value="1"/>
</dbReference>
<comment type="similarity">
    <text evidence="2">Belongs to the G-protein coupled receptor 2 family.</text>
</comment>
<evidence type="ECO:0008006" key="18">
    <source>
        <dbReference type="Google" id="ProtNLM"/>
    </source>
</evidence>
<dbReference type="InterPro" id="IPR050332">
    <property type="entry name" value="GPCR_2"/>
</dbReference>
<dbReference type="PROSITE" id="PS50227">
    <property type="entry name" value="G_PROTEIN_RECEP_F2_3"/>
    <property type="match status" value="1"/>
</dbReference>
<dbReference type="InterPro" id="IPR017983">
    <property type="entry name" value="GPCR_2_secretin-like_CS"/>
</dbReference>
<keyword evidence="3" id="KW-1003">Cell membrane</keyword>
<feature type="transmembrane region" description="Helical" evidence="13">
    <location>
        <begin position="145"/>
        <end position="165"/>
    </location>
</feature>
<evidence type="ECO:0000259" key="14">
    <source>
        <dbReference type="PROSITE" id="PS50227"/>
    </source>
</evidence>
<dbReference type="Proteomes" id="UP000789390">
    <property type="component" value="Unassembled WGS sequence"/>
</dbReference>
<dbReference type="GO" id="GO:0005886">
    <property type="term" value="C:plasma membrane"/>
    <property type="evidence" value="ECO:0007669"/>
    <property type="project" value="UniProtKB-SubCell"/>
</dbReference>
<keyword evidence="4 13" id="KW-0812">Transmembrane</keyword>
<dbReference type="OrthoDB" id="16753at2759"/>
<dbReference type="AlphaFoldDB" id="A0A8J2RCE7"/>
<feature type="domain" description="G-protein coupled receptors family 2 profile 1" evidence="14">
    <location>
        <begin position="51"/>
        <end position="134"/>
    </location>
</feature>
<evidence type="ECO:0000256" key="2">
    <source>
        <dbReference type="ARBA" id="ARBA00005314"/>
    </source>
</evidence>
<dbReference type="InterPro" id="IPR001879">
    <property type="entry name" value="GPCR_2_extracellular_dom"/>
</dbReference>
<evidence type="ECO:0000256" key="6">
    <source>
        <dbReference type="ARBA" id="ARBA00022989"/>
    </source>
</evidence>
<name>A0A8J2RCE7_9CRUS</name>
<keyword evidence="8 13" id="KW-0472">Membrane</keyword>
<dbReference type="EMBL" id="CAKKLH010000008">
    <property type="protein sequence ID" value="CAH0098831.1"/>
    <property type="molecule type" value="Genomic_DNA"/>
</dbReference>
<gene>
    <name evidence="16" type="ORF">DGAL_LOCUS934</name>
</gene>
<evidence type="ECO:0000256" key="5">
    <source>
        <dbReference type="ARBA" id="ARBA00022729"/>
    </source>
</evidence>
<comment type="caution">
    <text evidence="16">The sequence shown here is derived from an EMBL/GenBank/DDBJ whole genome shotgun (WGS) entry which is preliminary data.</text>
</comment>
<dbReference type="SMART" id="SM00008">
    <property type="entry name" value="HormR"/>
    <property type="match status" value="1"/>
</dbReference>
<evidence type="ECO:0000256" key="3">
    <source>
        <dbReference type="ARBA" id="ARBA00022475"/>
    </source>
</evidence>
<evidence type="ECO:0000256" key="1">
    <source>
        <dbReference type="ARBA" id="ARBA00004651"/>
    </source>
</evidence>
<dbReference type="GO" id="GO:0004948">
    <property type="term" value="F:calcitonin receptor activity"/>
    <property type="evidence" value="ECO:0007669"/>
    <property type="project" value="InterPro"/>
</dbReference>
<evidence type="ECO:0000259" key="15">
    <source>
        <dbReference type="PROSITE" id="PS50261"/>
    </source>
</evidence>
<dbReference type="PRINTS" id="PR01350">
    <property type="entry name" value="CTRFAMILY"/>
</dbReference>
<evidence type="ECO:0000256" key="11">
    <source>
        <dbReference type="ARBA" id="ARBA00023180"/>
    </source>
</evidence>
<keyword evidence="5" id="KW-0732">Signal</keyword>
<dbReference type="Gene3D" id="4.10.1240.10">
    <property type="entry name" value="GPCR, family 2, extracellular hormone receptor domain"/>
    <property type="match status" value="1"/>
</dbReference>
<feature type="transmembrane region" description="Helical" evidence="13">
    <location>
        <begin position="177"/>
        <end position="197"/>
    </location>
</feature>
<feature type="transmembrane region" description="Helical" evidence="13">
    <location>
        <begin position="256"/>
        <end position="275"/>
    </location>
</feature>
<reference evidence="16" key="1">
    <citation type="submission" date="2021-11" db="EMBL/GenBank/DDBJ databases">
        <authorList>
            <person name="Schell T."/>
        </authorList>
    </citation>
    <scope>NUCLEOTIDE SEQUENCE</scope>
    <source>
        <strain evidence="16">M5</strain>
    </source>
</reference>
<evidence type="ECO:0000256" key="4">
    <source>
        <dbReference type="ARBA" id="ARBA00022692"/>
    </source>
</evidence>
<dbReference type="Pfam" id="PF02793">
    <property type="entry name" value="HRM"/>
    <property type="match status" value="1"/>
</dbReference>
<dbReference type="PANTHER" id="PTHR45620:SF32">
    <property type="entry name" value="DIURETIC HORMONE 31 RECEPTOR, ISOFORM C"/>
    <property type="match status" value="1"/>
</dbReference>
<keyword evidence="10" id="KW-0675">Receptor</keyword>
<keyword evidence="17" id="KW-1185">Reference proteome</keyword>
<keyword evidence="7" id="KW-0297">G-protein coupled receptor</keyword>
<dbReference type="SUPFAM" id="SSF81321">
    <property type="entry name" value="Family A G protein-coupled receptor-like"/>
    <property type="match status" value="1"/>
</dbReference>
<evidence type="ECO:0000256" key="8">
    <source>
        <dbReference type="ARBA" id="ARBA00023136"/>
    </source>
</evidence>
<feature type="transmembrane region" description="Helical" evidence="13">
    <location>
        <begin position="401"/>
        <end position="419"/>
    </location>
</feature>
<feature type="transmembrane region" description="Helical" evidence="13">
    <location>
        <begin position="431"/>
        <end position="455"/>
    </location>
</feature>
<dbReference type="PROSITE" id="PS50261">
    <property type="entry name" value="G_PROTEIN_RECEP_F2_4"/>
    <property type="match status" value="1"/>
</dbReference>
<dbReference type="GO" id="GO:0007166">
    <property type="term" value="P:cell surface receptor signaling pathway"/>
    <property type="evidence" value="ECO:0007669"/>
    <property type="project" value="InterPro"/>
</dbReference>
<organism evidence="16 17">
    <name type="scientific">Daphnia galeata</name>
    <dbReference type="NCBI Taxonomy" id="27404"/>
    <lineage>
        <taxon>Eukaryota</taxon>
        <taxon>Metazoa</taxon>
        <taxon>Ecdysozoa</taxon>
        <taxon>Arthropoda</taxon>
        <taxon>Crustacea</taxon>
        <taxon>Branchiopoda</taxon>
        <taxon>Diplostraca</taxon>
        <taxon>Cladocera</taxon>
        <taxon>Anomopoda</taxon>
        <taxon>Daphniidae</taxon>
        <taxon>Daphnia</taxon>
    </lineage>
</organism>
<feature type="transmembrane region" description="Helical" evidence="13">
    <location>
        <begin position="229"/>
        <end position="249"/>
    </location>
</feature>
<protein>
    <recommendedName>
        <fullName evidence="18">Calcitonin receptor</fullName>
    </recommendedName>
</protein>
<evidence type="ECO:0000256" key="7">
    <source>
        <dbReference type="ARBA" id="ARBA00023040"/>
    </source>
</evidence>
<feature type="domain" description="G-protein coupled receptors family 2 profile 2" evidence="15">
    <location>
        <begin position="142"/>
        <end position="456"/>
    </location>
</feature>
<dbReference type="GO" id="GO:0007188">
    <property type="term" value="P:adenylate cyclase-modulating G protein-coupled receptor signaling pathway"/>
    <property type="evidence" value="ECO:0007669"/>
    <property type="project" value="TreeGrafter"/>
</dbReference>
<keyword evidence="12" id="KW-0807">Transducer</keyword>
<evidence type="ECO:0000256" key="12">
    <source>
        <dbReference type="ARBA" id="ARBA00023224"/>
    </source>
</evidence>
<evidence type="ECO:0000256" key="10">
    <source>
        <dbReference type="ARBA" id="ARBA00023170"/>
    </source>
</evidence>
<dbReference type="PROSITE" id="PS00649">
    <property type="entry name" value="G_PROTEIN_RECEP_F2_1"/>
    <property type="match status" value="1"/>
</dbReference>
<evidence type="ECO:0000313" key="17">
    <source>
        <dbReference type="Proteomes" id="UP000789390"/>
    </source>
</evidence>
<keyword evidence="9" id="KW-1015">Disulfide bond</keyword>
<feature type="transmembrane region" description="Helical" evidence="13">
    <location>
        <begin position="295"/>
        <end position="320"/>
    </location>
</feature>
<dbReference type="PANTHER" id="PTHR45620">
    <property type="entry name" value="PDF RECEPTOR-LIKE PROTEIN-RELATED"/>
    <property type="match status" value="1"/>
</dbReference>
<evidence type="ECO:0000313" key="16">
    <source>
        <dbReference type="EMBL" id="CAH0098831.1"/>
    </source>
</evidence>
<proteinExistence type="inferred from homology"/>
<dbReference type="InterPro" id="IPR017981">
    <property type="entry name" value="GPCR_2-like_7TM"/>
</dbReference>
<dbReference type="PRINTS" id="PR00249">
    <property type="entry name" value="GPCRSECRETIN"/>
</dbReference>
<sequence length="496" mass="55695">MAASMEISDSSAIMTVNPEIIDHAVNHTSDEENSVYSSGMVPYMMWKIRDDCEKLMTSYNESNDELFCPPTFDGWSCWNATPAGRISVAPCPHFITGFDPQRMAHKICTEDGTWFRHPQSNLIWSNYTTCVDVEDLEMRQAIVNVYIAGYSVSLIALVMSLAILVGFRQSLKCTRIYIHRNLFASFIINNAMWLLWYKCVADQPEVLLDNRMGCKILHVLLHYFLVSNYFWMFCEGLYLHTVLVVAFLSENSIMKWFHLIGWALPAVVTAIYAGVRASIPEETNHCWMEESRSTWILSGPVCLSMLTNAFFLVNIVRVLVTKLRAPSSASYNTAHHQRESNEMHRADVNVNEEPHRPDEIGDRVNGHAPVSGIVSSAGGVGPAGVAHRSGTNTSLSGLRKAVRATLILLPLLGLHYVVMPFRPEAGAPGEIAYQIVSAIFTSFQGLCVAFLFCFCNGEVLKVLRKEIVRYAATRKVGLQNRRLILRSQQQPMTTEL</sequence>
<comment type="subcellular location">
    <subcellularLocation>
        <location evidence="1">Cell membrane</location>
        <topology evidence="1">Multi-pass membrane protein</topology>
    </subcellularLocation>
</comment>
<dbReference type="InterPro" id="IPR003287">
    <property type="entry name" value="GPCR_2_calcitonin_rcpt_fam"/>
</dbReference>